<dbReference type="GO" id="GO:0009228">
    <property type="term" value="P:thiamine biosynthetic process"/>
    <property type="evidence" value="ECO:0007669"/>
    <property type="project" value="UniProtKB-KW"/>
</dbReference>
<dbReference type="PANTHER" id="PTHR20858">
    <property type="entry name" value="PHOSPHOMETHYLPYRIMIDINE KINASE"/>
    <property type="match status" value="1"/>
</dbReference>
<evidence type="ECO:0000256" key="1">
    <source>
        <dbReference type="ARBA" id="ARBA00000151"/>
    </source>
</evidence>
<dbReference type="EMBL" id="FOKI01000006">
    <property type="protein sequence ID" value="SFA91963.1"/>
    <property type="molecule type" value="Genomic_DNA"/>
</dbReference>
<dbReference type="NCBIfam" id="TIGR00097">
    <property type="entry name" value="HMP-P_kinase"/>
    <property type="match status" value="1"/>
</dbReference>
<evidence type="ECO:0000256" key="15">
    <source>
        <dbReference type="ARBA" id="ARBA00043176"/>
    </source>
</evidence>
<dbReference type="AlphaFoldDB" id="A0A1I0WVJ7"/>
<dbReference type="Proteomes" id="UP000198619">
    <property type="component" value="Unassembled WGS sequence"/>
</dbReference>
<dbReference type="InterPro" id="IPR004399">
    <property type="entry name" value="HMP/HMP-P_kinase_dom"/>
</dbReference>
<proteinExistence type="inferred from homology"/>
<evidence type="ECO:0000256" key="4">
    <source>
        <dbReference type="ARBA" id="ARBA00009879"/>
    </source>
</evidence>
<evidence type="ECO:0000256" key="13">
    <source>
        <dbReference type="ARBA" id="ARBA00037917"/>
    </source>
</evidence>
<keyword evidence="9" id="KW-0547">Nucleotide-binding</keyword>
<evidence type="ECO:0000313" key="17">
    <source>
        <dbReference type="EMBL" id="SFA91963.1"/>
    </source>
</evidence>
<keyword evidence="12" id="KW-0784">Thiamine biosynthesis</keyword>
<dbReference type="InterPro" id="IPR029056">
    <property type="entry name" value="Ribokinase-like"/>
</dbReference>
<dbReference type="Gene3D" id="3.40.1190.20">
    <property type="match status" value="1"/>
</dbReference>
<comment type="pathway">
    <text evidence="3">Cofactor biosynthesis; thiamine diphosphate biosynthesis; 4-amino-2-methyl-5-diphosphomethylpyrimidine from 5-amino-1-(5-phospho-D-ribosyl)imidazole: step 3/3.</text>
</comment>
<evidence type="ECO:0000256" key="5">
    <source>
        <dbReference type="ARBA" id="ARBA00012135"/>
    </source>
</evidence>
<dbReference type="STRING" id="84698.SAMN04488528_100647"/>
<evidence type="ECO:0000256" key="6">
    <source>
        <dbReference type="ARBA" id="ARBA00012963"/>
    </source>
</evidence>
<organism evidence="17 18">
    <name type="scientific">Clostridium frigidicarnis</name>
    <dbReference type="NCBI Taxonomy" id="84698"/>
    <lineage>
        <taxon>Bacteria</taxon>
        <taxon>Bacillati</taxon>
        <taxon>Bacillota</taxon>
        <taxon>Clostridia</taxon>
        <taxon>Eubacteriales</taxon>
        <taxon>Clostridiaceae</taxon>
        <taxon>Clostridium</taxon>
    </lineage>
</organism>
<dbReference type="PANTHER" id="PTHR20858:SF17">
    <property type="entry name" value="HYDROXYMETHYLPYRIMIDINE_PHOSPHOMETHYLPYRIMIDINE KINASE THI20-RELATED"/>
    <property type="match status" value="1"/>
</dbReference>
<comment type="similarity">
    <text evidence="4">Belongs to the ThiD family.</text>
</comment>
<evidence type="ECO:0000256" key="9">
    <source>
        <dbReference type="ARBA" id="ARBA00022741"/>
    </source>
</evidence>
<dbReference type="GO" id="GO:0005829">
    <property type="term" value="C:cytosol"/>
    <property type="evidence" value="ECO:0007669"/>
    <property type="project" value="TreeGrafter"/>
</dbReference>
<dbReference type="SUPFAM" id="SSF53613">
    <property type="entry name" value="Ribokinase-like"/>
    <property type="match status" value="1"/>
</dbReference>
<comment type="catalytic activity">
    <reaction evidence="1">
        <text>4-amino-5-hydroxymethyl-2-methylpyrimidine + ATP = 4-amino-2-methyl-5-(phosphooxymethyl)pyrimidine + ADP + H(+)</text>
        <dbReference type="Rhea" id="RHEA:23096"/>
        <dbReference type="ChEBI" id="CHEBI:15378"/>
        <dbReference type="ChEBI" id="CHEBI:16892"/>
        <dbReference type="ChEBI" id="CHEBI:30616"/>
        <dbReference type="ChEBI" id="CHEBI:58354"/>
        <dbReference type="ChEBI" id="CHEBI:456216"/>
        <dbReference type="EC" id="2.7.1.49"/>
    </reaction>
</comment>
<dbReference type="EC" id="2.7.1.49" evidence="5"/>
<evidence type="ECO:0000256" key="7">
    <source>
        <dbReference type="ARBA" id="ARBA00019161"/>
    </source>
</evidence>
<evidence type="ECO:0000256" key="12">
    <source>
        <dbReference type="ARBA" id="ARBA00022977"/>
    </source>
</evidence>
<dbReference type="GO" id="GO:0005524">
    <property type="term" value="F:ATP binding"/>
    <property type="evidence" value="ECO:0007669"/>
    <property type="project" value="UniProtKB-KW"/>
</dbReference>
<dbReference type="OrthoDB" id="9810880at2"/>
<keyword evidence="8" id="KW-0808">Transferase</keyword>
<evidence type="ECO:0000259" key="16">
    <source>
        <dbReference type="Pfam" id="PF08543"/>
    </source>
</evidence>
<evidence type="ECO:0000313" key="18">
    <source>
        <dbReference type="Proteomes" id="UP000198619"/>
    </source>
</evidence>
<dbReference type="RefSeq" id="WP_090039433.1">
    <property type="nucleotide sequence ID" value="NZ_FOKI01000006.1"/>
</dbReference>
<dbReference type="InterPro" id="IPR013749">
    <property type="entry name" value="PM/HMP-P_kinase-1"/>
</dbReference>
<reference evidence="17 18" key="1">
    <citation type="submission" date="2016-10" db="EMBL/GenBank/DDBJ databases">
        <authorList>
            <person name="de Groot N.N."/>
        </authorList>
    </citation>
    <scope>NUCLEOTIDE SEQUENCE [LARGE SCALE GENOMIC DNA]</scope>
    <source>
        <strain evidence="17 18">DSM 12271</strain>
    </source>
</reference>
<dbReference type="FunFam" id="3.40.1190.20:FF:000003">
    <property type="entry name" value="Phosphomethylpyrimidine kinase ThiD"/>
    <property type="match status" value="1"/>
</dbReference>
<evidence type="ECO:0000256" key="11">
    <source>
        <dbReference type="ARBA" id="ARBA00022840"/>
    </source>
</evidence>
<name>A0A1I0WVJ7_9CLOT</name>
<gene>
    <name evidence="17" type="ORF">SAMN04488528_100647</name>
</gene>
<dbReference type="CDD" id="cd01169">
    <property type="entry name" value="HMPP_kinase"/>
    <property type="match status" value="1"/>
</dbReference>
<keyword evidence="18" id="KW-1185">Reference proteome</keyword>
<evidence type="ECO:0000256" key="3">
    <source>
        <dbReference type="ARBA" id="ARBA00004769"/>
    </source>
</evidence>
<keyword evidence="10 17" id="KW-0418">Kinase</keyword>
<comment type="pathway">
    <text evidence="13">Cofactor biosynthesis; thiamine diphosphate biosynthesis; 4-amino-2-methyl-5-diphosphomethylpyrimidine from 5-amino-1-(5-phospho-D-ribosyl)imidazole: step 2/3.</text>
</comment>
<dbReference type="EC" id="2.7.4.7" evidence="6"/>
<evidence type="ECO:0000256" key="8">
    <source>
        <dbReference type="ARBA" id="ARBA00022679"/>
    </source>
</evidence>
<accession>A0A1I0WVJ7</accession>
<keyword evidence="11" id="KW-0067">ATP-binding</keyword>
<evidence type="ECO:0000256" key="14">
    <source>
        <dbReference type="ARBA" id="ARBA00042102"/>
    </source>
</evidence>
<evidence type="ECO:0000256" key="10">
    <source>
        <dbReference type="ARBA" id="ARBA00022777"/>
    </source>
</evidence>
<protein>
    <recommendedName>
        <fullName evidence="7">Hydroxymethylpyrimidine/phosphomethylpyrimidine kinase</fullName>
        <ecNumber evidence="5">2.7.1.49</ecNumber>
        <ecNumber evidence="6">2.7.4.7</ecNumber>
    </recommendedName>
    <alternativeName>
        <fullName evidence="14">Hydroxymethylpyrimidine kinase</fullName>
    </alternativeName>
    <alternativeName>
        <fullName evidence="15">Hydroxymethylpyrimidine phosphate kinase</fullName>
    </alternativeName>
</protein>
<sequence>MKRALTIAGSDSCGGAGIQADLKAFAANGVYGMSVITAITAQNTMGVFDIQDISPEIIKAQIKVIFDDIRVDSVKIGMVSKIESIKAIGEALRNVDNLPPIVLDPVMVSKSGFRLLSQDAKETLIKELIPLATLITPNLPEAEEILGGKITTVEEMKEAAVKLKDLGPKYVLVKGGHLENEATDLLYDGENFMYLEGERVNTIHTHGTGCTLSSTIAANLAKGMGIRESVKDAKRYITIAIKNGFKLGNGVGPTHHFYELYKKAGICED</sequence>
<comment type="catalytic activity">
    <reaction evidence="2">
        <text>4-amino-2-methyl-5-(phosphooxymethyl)pyrimidine + ATP = 4-amino-2-methyl-5-(diphosphooxymethyl)pyrimidine + ADP</text>
        <dbReference type="Rhea" id="RHEA:19893"/>
        <dbReference type="ChEBI" id="CHEBI:30616"/>
        <dbReference type="ChEBI" id="CHEBI:57841"/>
        <dbReference type="ChEBI" id="CHEBI:58354"/>
        <dbReference type="ChEBI" id="CHEBI:456216"/>
        <dbReference type="EC" id="2.7.4.7"/>
    </reaction>
</comment>
<dbReference type="Pfam" id="PF08543">
    <property type="entry name" value="Phos_pyr_kin"/>
    <property type="match status" value="1"/>
</dbReference>
<feature type="domain" description="Pyridoxamine kinase/Phosphomethylpyrimidine kinase" evidence="16">
    <location>
        <begin position="11"/>
        <end position="255"/>
    </location>
</feature>
<dbReference type="GO" id="GO:0008902">
    <property type="term" value="F:hydroxymethylpyrimidine kinase activity"/>
    <property type="evidence" value="ECO:0007669"/>
    <property type="project" value="UniProtKB-EC"/>
</dbReference>
<dbReference type="GO" id="GO:0008972">
    <property type="term" value="F:phosphomethylpyrimidine kinase activity"/>
    <property type="evidence" value="ECO:0007669"/>
    <property type="project" value="UniProtKB-EC"/>
</dbReference>
<evidence type="ECO:0000256" key="2">
    <source>
        <dbReference type="ARBA" id="ARBA00000565"/>
    </source>
</evidence>